<dbReference type="SUPFAM" id="SSF51735">
    <property type="entry name" value="NAD(P)-binding Rossmann-fold domains"/>
    <property type="match status" value="1"/>
</dbReference>
<dbReference type="SUPFAM" id="SSF50129">
    <property type="entry name" value="GroES-like"/>
    <property type="match status" value="1"/>
</dbReference>
<dbReference type="Gene3D" id="3.40.50.720">
    <property type="entry name" value="NAD(P)-binding Rossmann-like Domain"/>
    <property type="match status" value="1"/>
</dbReference>
<evidence type="ECO:0000256" key="1">
    <source>
        <dbReference type="ARBA" id="ARBA00023002"/>
    </source>
</evidence>
<evidence type="ECO:0000259" key="2">
    <source>
        <dbReference type="Pfam" id="PF00107"/>
    </source>
</evidence>
<gene>
    <name evidence="4" type="ORF">QWZ10_23370</name>
</gene>
<evidence type="ECO:0000313" key="5">
    <source>
        <dbReference type="Proteomes" id="UP001243846"/>
    </source>
</evidence>
<dbReference type="Gene3D" id="3.90.180.10">
    <property type="entry name" value="Medium-chain alcohol dehydrogenases, catalytic domain"/>
    <property type="match status" value="1"/>
</dbReference>
<feature type="domain" description="Alcohol dehydrogenase-like N-terminal" evidence="3">
    <location>
        <begin position="24"/>
        <end position="128"/>
    </location>
</feature>
<dbReference type="PANTHER" id="PTHR43401:SF2">
    <property type="entry name" value="L-THREONINE 3-DEHYDROGENASE"/>
    <property type="match status" value="1"/>
</dbReference>
<dbReference type="InterPro" id="IPR013154">
    <property type="entry name" value="ADH-like_N"/>
</dbReference>
<dbReference type="Proteomes" id="UP001243846">
    <property type="component" value="Unassembled WGS sequence"/>
</dbReference>
<feature type="domain" description="Alcohol dehydrogenase-like C-terminal" evidence="2">
    <location>
        <begin position="166"/>
        <end position="291"/>
    </location>
</feature>
<dbReference type="EMBL" id="JAUFRC010000003">
    <property type="protein sequence ID" value="MDN3713982.1"/>
    <property type="molecule type" value="Genomic_DNA"/>
</dbReference>
<dbReference type="InterPro" id="IPR036291">
    <property type="entry name" value="NAD(P)-bd_dom_sf"/>
</dbReference>
<dbReference type="InterPro" id="IPR011032">
    <property type="entry name" value="GroES-like_sf"/>
</dbReference>
<evidence type="ECO:0000259" key="3">
    <source>
        <dbReference type="Pfam" id="PF08240"/>
    </source>
</evidence>
<reference evidence="5" key="1">
    <citation type="journal article" date="2019" name="Int. J. Syst. Evol. Microbiol.">
        <title>The Global Catalogue of Microorganisms (GCM) 10K type strain sequencing project: providing services to taxonomists for standard genome sequencing and annotation.</title>
        <authorList>
            <consortium name="The Broad Institute Genomics Platform"/>
            <consortium name="The Broad Institute Genome Sequencing Center for Infectious Disease"/>
            <person name="Wu L."/>
            <person name="Ma J."/>
        </authorList>
    </citation>
    <scope>NUCLEOTIDE SEQUENCE [LARGE SCALE GENOMIC DNA]</scope>
    <source>
        <strain evidence="5">CECT 8482</strain>
    </source>
</reference>
<protein>
    <submittedName>
        <fullName evidence="4">Alcohol dehydrogenase catalytic domain-containing protein</fullName>
    </submittedName>
</protein>
<evidence type="ECO:0000313" key="4">
    <source>
        <dbReference type="EMBL" id="MDN3713982.1"/>
    </source>
</evidence>
<comment type="caution">
    <text evidence="4">The sequence shown here is derived from an EMBL/GenBank/DDBJ whole genome shotgun (WGS) entry which is preliminary data.</text>
</comment>
<dbReference type="InterPro" id="IPR013149">
    <property type="entry name" value="ADH-like_C"/>
</dbReference>
<keyword evidence="1" id="KW-0560">Oxidoreductase</keyword>
<dbReference type="InterPro" id="IPR050129">
    <property type="entry name" value="Zn_alcohol_dh"/>
</dbReference>
<dbReference type="Pfam" id="PF00107">
    <property type="entry name" value="ADH_zinc_N"/>
    <property type="match status" value="1"/>
</dbReference>
<proteinExistence type="predicted"/>
<organism evidence="4 5">
    <name type="scientific">Paracoccus cavernae</name>
    <dbReference type="NCBI Taxonomy" id="1571207"/>
    <lineage>
        <taxon>Bacteria</taxon>
        <taxon>Pseudomonadati</taxon>
        <taxon>Pseudomonadota</taxon>
        <taxon>Alphaproteobacteria</taxon>
        <taxon>Rhodobacterales</taxon>
        <taxon>Paracoccaceae</taxon>
        <taxon>Paracoccus</taxon>
    </lineage>
</organism>
<sequence length="317" mass="33153">MKAVVYDGPMQVAVKDLPLPEGRGVLVAVDACGICGTDLTIYKGAHPRAKGPLVLGHEFVGRTTEDCAEFPKGSRVTCYPLISCGECQTCLSGQPHICEVLRLYGIDTAGGMAEMVRIPASELLAVPESVSDAVAAQAEPLAVCVHAARRAGFAAGDHVAIIGAGPIGTTLAAYLRRMGAGSVALFDTNEARIAQLRDAGFDARSTASESYEAALAAQGRAGFDRVFECAGAARAVEDALRYTRVGGSVAIVSIHKGAQPVDLQLLAFRELSVIGTRVYTRADFAEAVAMLAPMAEELAGSRARPACPKRPPPCSRR</sequence>
<accession>A0ABT8DE13</accession>
<keyword evidence="5" id="KW-1185">Reference proteome</keyword>
<dbReference type="Pfam" id="PF08240">
    <property type="entry name" value="ADH_N"/>
    <property type="match status" value="1"/>
</dbReference>
<dbReference type="PANTHER" id="PTHR43401">
    <property type="entry name" value="L-THREONINE 3-DEHYDROGENASE"/>
    <property type="match status" value="1"/>
</dbReference>
<name>A0ABT8DE13_9RHOB</name>